<feature type="region of interest" description="Disordered" evidence="2">
    <location>
        <begin position="26"/>
        <end position="142"/>
    </location>
</feature>
<dbReference type="InterPro" id="IPR036047">
    <property type="entry name" value="F-box-like_dom_sf"/>
</dbReference>
<dbReference type="Proteomes" id="UP000749559">
    <property type="component" value="Unassembled WGS sequence"/>
</dbReference>
<evidence type="ECO:0000313" key="4">
    <source>
        <dbReference type="Proteomes" id="UP000749559"/>
    </source>
</evidence>
<dbReference type="SUPFAM" id="SSF52047">
    <property type="entry name" value="RNI-like"/>
    <property type="match status" value="1"/>
</dbReference>
<keyword evidence="4" id="KW-1185">Reference proteome</keyword>
<dbReference type="PANTHER" id="PTHR13318:SF265">
    <property type="entry name" value="F-BOX DOMAIN-CONTAINING PROTEIN"/>
    <property type="match status" value="1"/>
</dbReference>
<feature type="compositionally biased region" description="Polar residues" evidence="2">
    <location>
        <begin position="63"/>
        <end position="77"/>
    </location>
</feature>
<dbReference type="InterPro" id="IPR006553">
    <property type="entry name" value="Leu-rich_rpt_Cys-con_subtyp"/>
</dbReference>
<dbReference type="SMART" id="SM00367">
    <property type="entry name" value="LRR_CC"/>
    <property type="match status" value="3"/>
</dbReference>
<dbReference type="Gene3D" id="3.80.10.10">
    <property type="entry name" value="Ribonuclease Inhibitor"/>
    <property type="match status" value="2"/>
</dbReference>
<feature type="compositionally biased region" description="Acidic residues" evidence="2">
    <location>
        <begin position="26"/>
        <end position="46"/>
    </location>
</feature>
<dbReference type="EMBL" id="CAIIXF020000006">
    <property type="protein sequence ID" value="CAH1786612.1"/>
    <property type="molecule type" value="Genomic_DNA"/>
</dbReference>
<dbReference type="AlphaFoldDB" id="A0A8J1XVI8"/>
<evidence type="ECO:0000313" key="3">
    <source>
        <dbReference type="EMBL" id="CAH1786612.1"/>
    </source>
</evidence>
<dbReference type="GO" id="GO:0019005">
    <property type="term" value="C:SCF ubiquitin ligase complex"/>
    <property type="evidence" value="ECO:0007669"/>
    <property type="project" value="InterPro"/>
</dbReference>
<dbReference type="GO" id="GO:0031146">
    <property type="term" value="P:SCF-dependent proteasomal ubiquitin-dependent protein catabolic process"/>
    <property type="evidence" value="ECO:0007669"/>
    <property type="project" value="TreeGrafter"/>
</dbReference>
<evidence type="ECO:0000256" key="1">
    <source>
        <dbReference type="ARBA" id="ARBA00022786"/>
    </source>
</evidence>
<protein>
    <submittedName>
        <fullName evidence="3">Uncharacterized protein</fullName>
    </submittedName>
</protein>
<dbReference type="PROSITE" id="PS50181">
    <property type="entry name" value="FBOX"/>
    <property type="match status" value="1"/>
</dbReference>
<dbReference type="CDD" id="cd22119">
    <property type="entry name" value="F-box_FBXL6"/>
    <property type="match status" value="1"/>
</dbReference>
<feature type="compositionally biased region" description="Basic and acidic residues" evidence="2">
    <location>
        <begin position="112"/>
        <end position="121"/>
    </location>
</feature>
<dbReference type="InterPro" id="IPR001810">
    <property type="entry name" value="F-box_dom"/>
</dbReference>
<name>A0A8J1XVI8_OWEFU</name>
<keyword evidence="1" id="KW-0833">Ubl conjugation pathway</keyword>
<sequence>MSRGILGQKKDGKNLMLFSFKVREGDEWESNSDDSDYVPPWDGEEEEKSKSHETRKRKKKSKIQSVITDSESDSSCDTIPYAPNPQEADIPHSKSSTSKHKLEKTKPTFFSKSKDIKENVKTKNKRKRQQNHDIGEKESKKMKIDGQITHSWDNLPPEILVRIFQAVINSQGALPFLCRASKVCSNWQSVALNSSLWKTIDLSYGWIRSTEQTLDWLIENRISRSVSINLSSWKNLTIKGFENLVLKCKNLESLCVSYCKKLNAAAIRLIGDHCMNLSHIDLSFLTVTDKAAYVHIIEQCGGGLIHLSLAGNTVKGLNHVLSAIIANCTRLELLDLSNVISSSDFTTLDIEGLQTGCPHMKVLRLTNSKFRPSSATFKVQADSGGFPALEELSLAVGTGASVGLAVNDIFLRRVLKNATKLKLLDLRGCCQITHSGLRNIIAADLEHLYISNCSVARYESIELILMKWQHSMLELDLSWNMYPGMSLDIAMNKLASSPHQSKLQIINLSGTSISCHRVRSLLKGCPNLKSLNLGSCRGLPRGMKKEYSEQLLEELKQDIDTIAEQNGLDVVDGVL</sequence>
<organism evidence="3 4">
    <name type="scientific">Owenia fusiformis</name>
    <name type="common">Polychaete worm</name>
    <dbReference type="NCBI Taxonomy" id="6347"/>
    <lineage>
        <taxon>Eukaryota</taxon>
        <taxon>Metazoa</taxon>
        <taxon>Spiralia</taxon>
        <taxon>Lophotrochozoa</taxon>
        <taxon>Annelida</taxon>
        <taxon>Polychaeta</taxon>
        <taxon>Sedentaria</taxon>
        <taxon>Canalipalpata</taxon>
        <taxon>Sabellida</taxon>
        <taxon>Oweniida</taxon>
        <taxon>Oweniidae</taxon>
        <taxon>Owenia</taxon>
    </lineage>
</organism>
<dbReference type="InterPro" id="IPR032675">
    <property type="entry name" value="LRR_dom_sf"/>
</dbReference>
<feature type="compositionally biased region" description="Basic and acidic residues" evidence="2">
    <location>
        <begin position="130"/>
        <end position="142"/>
    </location>
</feature>
<dbReference type="SUPFAM" id="SSF81383">
    <property type="entry name" value="F-box domain"/>
    <property type="match status" value="1"/>
</dbReference>
<reference evidence="3" key="1">
    <citation type="submission" date="2022-03" db="EMBL/GenBank/DDBJ databases">
        <authorList>
            <person name="Martin C."/>
        </authorList>
    </citation>
    <scope>NUCLEOTIDE SEQUENCE</scope>
</reference>
<gene>
    <name evidence="3" type="ORF">OFUS_LOCUS12476</name>
</gene>
<evidence type="ECO:0000256" key="2">
    <source>
        <dbReference type="SAM" id="MobiDB-lite"/>
    </source>
</evidence>
<dbReference type="Pfam" id="PF12937">
    <property type="entry name" value="F-box-like"/>
    <property type="match status" value="1"/>
</dbReference>
<dbReference type="InterPro" id="IPR047922">
    <property type="entry name" value="FBXL6_F-box"/>
</dbReference>
<comment type="caution">
    <text evidence="3">The sequence shown here is derived from an EMBL/GenBank/DDBJ whole genome shotgun (WGS) entry which is preliminary data.</text>
</comment>
<dbReference type="PANTHER" id="PTHR13318">
    <property type="entry name" value="PARTNER OF PAIRED, ISOFORM B-RELATED"/>
    <property type="match status" value="1"/>
</dbReference>
<dbReference type="OrthoDB" id="3134645at2759"/>
<proteinExistence type="predicted"/>
<feature type="compositionally biased region" description="Basic residues" evidence="2">
    <location>
        <begin position="53"/>
        <end position="62"/>
    </location>
</feature>
<accession>A0A8J1XVI8</accession>